<evidence type="ECO:0000313" key="2">
    <source>
        <dbReference type="EMBL" id="MWA04976.1"/>
    </source>
</evidence>
<evidence type="ECO:0000313" key="3">
    <source>
        <dbReference type="Proteomes" id="UP000462055"/>
    </source>
</evidence>
<dbReference type="InterPro" id="IPR056393">
    <property type="entry name" value="AprA-like_MT2"/>
</dbReference>
<dbReference type="CDD" id="cd02440">
    <property type="entry name" value="AdoMet_MTases"/>
    <property type="match status" value="1"/>
</dbReference>
<keyword evidence="2" id="KW-0808">Transferase</keyword>
<gene>
    <name evidence="2" type="ORF">F8568_032345</name>
</gene>
<accession>A0A6I4MRQ2</accession>
<organism evidence="2 3">
    <name type="scientific">Actinomadura physcomitrii</name>
    <dbReference type="NCBI Taxonomy" id="2650748"/>
    <lineage>
        <taxon>Bacteria</taxon>
        <taxon>Bacillati</taxon>
        <taxon>Actinomycetota</taxon>
        <taxon>Actinomycetes</taxon>
        <taxon>Streptosporangiales</taxon>
        <taxon>Thermomonosporaceae</taxon>
        <taxon>Actinomadura</taxon>
    </lineage>
</organism>
<dbReference type="EMBL" id="WBMS02000032">
    <property type="protein sequence ID" value="MWA04976.1"/>
    <property type="molecule type" value="Genomic_DNA"/>
</dbReference>
<keyword evidence="3" id="KW-1185">Reference proteome</keyword>
<dbReference type="PANTHER" id="PTHR43861">
    <property type="entry name" value="TRANS-ACONITATE 2-METHYLTRANSFERASE-RELATED"/>
    <property type="match status" value="1"/>
</dbReference>
<dbReference type="Pfam" id="PF23525">
    <property type="entry name" value="Methyltransf_36"/>
    <property type="match status" value="1"/>
</dbReference>
<protein>
    <submittedName>
        <fullName evidence="2">Methyltransferase domain-containing protein</fullName>
    </submittedName>
</protein>
<dbReference type="Proteomes" id="UP000462055">
    <property type="component" value="Unassembled WGS sequence"/>
</dbReference>
<dbReference type="GO" id="GO:0032259">
    <property type="term" value="P:methylation"/>
    <property type="evidence" value="ECO:0007669"/>
    <property type="project" value="UniProtKB-KW"/>
</dbReference>
<dbReference type="SUPFAM" id="SSF53335">
    <property type="entry name" value="S-adenosyl-L-methionine-dependent methyltransferases"/>
    <property type="match status" value="2"/>
</dbReference>
<dbReference type="InterPro" id="IPR029063">
    <property type="entry name" value="SAM-dependent_MTases_sf"/>
</dbReference>
<evidence type="ECO:0000259" key="1">
    <source>
        <dbReference type="Pfam" id="PF23525"/>
    </source>
</evidence>
<name>A0A6I4MRQ2_9ACTN</name>
<dbReference type="RefSeq" id="WP_151597478.1">
    <property type="nucleotide sequence ID" value="NZ_WBMS02000032.1"/>
</dbReference>
<dbReference type="GO" id="GO:0008168">
    <property type="term" value="F:methyltransferase activity"/>
    <property type="evidence" value="ECO:0007669"/>
    <property type="project" value="UniProtKB-KW"/>
</dbReference>
<reference evidence="2" key="1">
    <citation type="submission" date="2019-12" db="EMBL/GenBank/DDBJ databases">
        <title>Actinomadura physcomitrii sp. nov., a novel actinomycete isolated from moss [Physcomitrium sphaericum (Ludw) Fuernr].</title>
        <authorList>
            <person name="Zhuang X."/>
        </authorList>
    </citation>
    <scope>NUCLEOTIDE SEQUENCE [LARGE SCALE GENOMIC DNA]</scope>
    <source>
        <strain evidence="2">LD22</strain>
    </source>
</reference>
<comment type="caution">
    <text evidence="2">The sequence shown here is derived from an EMBL/GenBank/DDBJ whole genome shotgun (WGS) entry which is preliminary data.</text>
</comment>
<feature type="domain" description="AprA-like MT2-like" evidence="1">
    <location>
        <begin position="236"/>
        <end position="488"/>
    </location>
</feature>
<proteinExistence type="predicted"/>
<keyword evidence="2" id="KW-0489">Methyltransferase</keyword>
<dbReference type="Gene3D" id="3.40.50.150">
    <property type="entry name" value="Vaccinia Virus protein VP39"/>
    <property type="match status" value="2"/>
</dbReference>
<sequence length="850" mass="92041">MPEHRSAVPVAAAGAADRRAEARRTAFLFQDGVVLAAAVAAFDALDLLDGKPYDTGGLPGTGYLGAAWHCLAAAGWIEPDPAAWTERGLAALRHRARLVAGGKFLARFDDNAPDCWAAPWDAATRAAFGGLLRDHERWRAGADPADPLTAYLDATLAVPAILSLRGTGRLDEPTGDFARLFVLLGWLDPGGGWTEPGRACLAFSGHCGLVGSYLPMLSRLEALFRGELVVAPGDGEWHCQRRINVAASSAAHRRYFADTDAIIQEIFRRTPRPSFVADMGCGDGTWLAHLHGLLGDGVRYVGIDASPVALDRAREVLRAAGVPDPLLLIGDVTDPDALRALLAEHGLAIDDGLHIRSFLDHDRSYLGAEPRDDVAGWSSGVYLAPDGSPLSAREVESDLVAHLGRWRRHVGRFGMVVIEAHSVAPRVARHQAGATHSAALDTYHALSHQYLIEYSAFLRCCGLAGLQPVGHLERRYPRNRPFVAVSANHLVTERPLPAGPPGERHDTWRPGPEDDLADGAGLHRLLFTDGDLTRPRTWCAGATGIVVHQVLEAVEARIERVRPGDAVRVLDYGAGTGFASIELLKACLERNVVRRLAERGATFELHLVDIPGGWFAQGYELLRHVPWTRFHALRGPGGGGFRPLREVMAGRRVDAVLANMVFHLLPDKAMRRAAASIAGVLRPGGLLAFSAPDLAGRHADSVLFHDVNRLVRRYWLAALDTADPGGLAPVLREAAASVRPALRAPAQRRADRRILPEPVRCAAVTAALAPYFDGAVERRTYEFLVEECLLGALVPANQQEYFAELADRPLREAVIRHLMLDRVLPEVMSGPAGTAHGVNVEWKLGRFTAR</sequence>
<dbReference type="AlphaFoldDB" id="A0A6I4MRQ2"/>